<dbReference type="Pfam" id="PF00146">
    <property type="entry name" value="NADHdh"/>
    <property type="match status" value="1"/>
</dbReference>
<keyword evidence="5" id="KW-0874">Quinone</keyword>
<keyword evidence="5" id="KW-0830">Ubiquinone</keyword>
<gene>
    <name evidence="5" type="primary">nuoH</name>
    <name evidence="7" type="ORF">JGI23_01174</name>
</gene>
<dbReference type="NCBIfam" id="NF004741">
    <property type="entry name" value="PRK06076.1-2"/>
    <property type="match status" value="1"/>
</dbReference>
<keyword evidence="5" id="KW-1003">Cell membrane</keyword>
<dbReference type="OrthoDB" id="9803734at2"/>
<dbReference type="GO" id="GO:0003954">
    <property type="term" value="F:NADH dehydrogenase activity"/>
    <property type="evidence" value="ECO:0007669"/>
    <property type="project" value="TreeGrafter"/>
</dbReference>
<dbReference type="GO" id="GO:0005886">
    <property type="term" value="C:plasma membrane"/>
    <property type="evidence" value="ECO:0007669"/>
    <property type="project" value="UniProtKB-SubCell"/>
</dbReference>
<proteinExistence type="inferred from homology"/>
<dbReference type="Proteomes" id="UP000199197">
    <property type="component" value="Unassembled WGS sequence"/>
</dbReference>
<evidence type="ECO:0000256" key="6">
    <source>
        <dbReference type="RuleBase" id="RU000471"/>
    </source>
</evidence>
<dbReference type="InterPro" id="IPR001694">
    <property type="entry name" value="NADH_UbQ_OxRdtase_su1/FPO"/>
</dbReference>
<dbReference type="AlphaFoldDB" id="A0A0P1N0M3"/>
<feature type="transmembrane region" description="Helical" evidence="5">
    <location>
        <begin position="158"/>
        <end position="176"/>
    </location>
</feature>
<keyword evidence="4 5" id="KW-0472">Membrane</keyword>
<reference evidence="8" key="1">
    <citation type="submission" date="2015-11" db="EMBL/GenBank/DDBJ databases">
        <authorList>
            <person name="Varghese N."/>
        </authorList>
    </citation>
    <scope>NUCLEOTIDE SEQUENCE [LARGE SCALE GENOMIC DNA]</scope>
    <source>
        <strain evidence="8">JGI-23</strain>
    </source>
</reference>
<dbReference type="RefSeq" id="WP_092349884.1">
    <property type="nucleotide sequence ID" value="NZ_CZVW01000011.1"/>
</dbReference>
<comment type="similarity">
    <text evidence="5 6">Belongs to the complex I subunit 1 family.</text>
</comment>
<evidence type="ECO:0000256" key="5">
    <source>
        <dbReference type="HAMAP-Rule" id="MF_01350"/>
    </source>
</evidence>
<keyword evidence="8" id="KW-1185">Reference proteome</keyword>
<feature type="transmembrane region" description="Helical" evidence="5">
    <location>
        <begin position="188"/>
        <end position="207"/>
    </location>
</feature>
<evidence type="ECO:0000256" key="3">
    <source>
        <dbReference type="ARBA" id="ARBA00022989"/>
    </source>
</evidence>
<dbReference type="InterPro" id="IPR018086">
    <property type="entry name" value="NADH_UbQ_OxRdtase_su1_CS"/>
</dbReference>
<feature type="transmembrane region" description="Helical" evidence="5">
    <location>
        <begin position="78"/>
        <end position="97"/>
    </location>
</feature>
<dbReference type="EC" id="7.1.1.-" evidence="5"/>
<comment type="catalytic activity">
    <reaction evidence="5">
        <text>a quinone + NADH + 5 H(+)(in) = a quinol + NAD(+) + 4 H(+)(out)</text>
        <dbReference type="Rhea" id="RHEA:57888"/>
        <dbReference type="ChEBI" id="CHEBI:15378"/>
        <dbReference type="ChEBI" id="CHEBI:24646"/>
        <dbReference type="ChEBI" id="CHEBI:57540"/>
        <dbReference type="ChEBI" id="CHEBI:57945"/>
        <dbReference type="ChEBI" id="CHEBI:132124"/>
    </reaction>
</comment>
<dbReference type="PANTHER" id="PTHR11432:SF3">
    <property type="entry name" value="NADH-UBIQUINONE OXIDOREDUCTASE CHAIN 1"/>
    <property type="match status" value="1"/>
</dbReference>
<feature type="transmembrane region" description="Helical" evidence="5">
    <location>
        <begin position="117"/>
        <end position="137"/>
    </location>
</feature>
<dbReference type="PANTHER" id="PTHR11432">
    <property type="entry name" value="NADH DEHYDROGENASE SUBUNIT 1"/>
    <property type="match status" value="1"/>
</dbReference>
<evidence type="ECO:0000256" key="2">
    <source>
        <dbReference type="ARBA" id="ARBA00022692"/>
    </source>
</evidence>
<feature type="transmembrane region" description="Helical" evidence="5">
    <location>
        <begin position="244"/>
        <end position="264"/>
    </location>
</feature>
<evidence type="ECO:0000256" key="4">
    <source>
        <dbReference type="ARBA" id="ARBA00023136"/>
    </source>
</evidence>
<organism evidence="7 8">
    <name type="scientific">Candidatus Chryseopegocella kryptomonas</name>
    <dbReference type="NCBI Taxonomy" id="1633643"/>
    <lineage>
        <taxon>Bacteria</taxon>
        <taxon>Pseudomonadati</taxon>
        <taxon>Candidatus Kryptoniota</taxon>
        <taxon>Candidatus Chryseopegocella</taxon>
    </lineage>
</organism>
<evidence type="ECO:0000313" key="8">
    <source>
        <dbReference type="Proteomes" id="UP000199197"/>
    </source>
</evidence>
<sequence>MESILIAILKAIIFILLFLTFSAVLTYVERRISAFIQDRLGPNRVGPFGLFQPIADVVKIIFKEEIIPANADRTLHTLAPIISLFVAYSVFAVLPIGEKLVIDGKEIKLVLADVNVGFLYILALSSLGVYGVTLSGWSSNNKYSLLGALRASAQMISYELSLGLSLVGVVLVSGSIQIDEIIRSQANVWNIFYQPVGFIIFLVSVFAETNRLPFDLPEAEPELVAGYHTEYSGMKFGAFYLAEYTNIITASLLVTAFFLGGWYFPFVDIYSGLNPNLSAILQVIVFFGKASLIIFLFMLVRWTLPRFRYDQLMRLGWQVLLPLALLNVLVTGLVKILL</sequence>
<comment type="function">
    <text evidence="5">NDH-1 shuttles electrons from NADH, via FMN and iron-sulfur (Fe-S) centers, to quinones in the respiratory chain. The immediate electron acceptor for the enzyme in this species is believed to be ubiquinone. Couples the redox reaction to proton translocation (for every two electrons transferred, four hydrogen ions are translocated across the cytoplasmic membrane), and thus conserves the redox energy in a proton gradient. This subunit may bind ubiquinone.</text>
</comment>
<accession>A0A0P1N0M3</accession>
<feature type="transmembrane region" description="Helical" evidence="5">
    <location>
        <begin position="279"/>
        <end position="303"/>
    </location>
</feature>
<keyword evidence="5" id="KW-1278">Translocase</keyword>
<protein>
    <recommendedName>
        <fullName evidence="5">NADH-quinone oxidoreductase subunit H</fullName>
        <ecNumber evidence="5">7.1.1.-</ecNumber>
    </recommendedName>
    <alternativeName>
        <fullName evidence="5">NADH dehydrogenase I subunit H</fullName>
    </alternativeName>
    <alternativeName>
        <fullName evidence="5">NDH-1 subunit H</fullName>
    </alternativeName>
</protein>
<dbReference type="GO" id="GO:0016655">
    <property type="term" value="F:oxidoreductase activity, acting on NAD(P)H, quinone or similar compound as acceptor"/>
    <property type="evidence" value="ECO:0007669"/>
    <property type="project" value="UniProtKB-UniRule"/>
</dbReference>
<comment type="subunit">
    <text evidence="5">NDH-1 is composed of 14 different subunits. Subunits NuoA, H, J, K, L, M, N constitute the membrane sector of the complex.</text>
</comment>
<dbReference type="EMBL" id="CZVW01000011">
    <property type="protein sequence ID" value="CUT02077.1"/>
    <property type="molecule type" value="Genomic_DNA"/>
</dbReference>
<name>A0A0P1N0M3_9BACT</name>
<feature type="transmembrane region" description="Helical" evidence="5">
    <location>
        <begin position="315"/>
        <end position="337"/>
    </location>
</feature>
<dbReference type="GO" id="GO:0048038">
    <property type="term" value="F:quinone binding"/>
    <property type="evidence" value="ECO:0007669"/>
    <property type="project" value="UniProtKB-KW"/>
</dbReference>
<dbReference type="PROSITE" id="PS00668">
    <property type="entry name" value="COMPLEX1_ND1_2"/>
    <property type="match status" value="1"/>
</dbReference>
<dbReference type="HAMAP" id="MF_01350">
    <property type="entry name" value="NDH1_NuoH"/>
    <property type="match status" value="1"/>
</dbReference>
<feature type="transmembrane region" description="Helical" evidence="5">
    <location>
        <begin position="6"/>
        <end position="28"/>
    </location>
</feature>
<evidence type="ECO:0000313" key="7">
    <source>
        <dbReference type="EMBL" id="CUT02077.1"/>
    </source>
</evidence>
<evidence type="ECO:0000256" key="1">
    <source>
        <dbReference type="ARBA" id="ARBA00004141"/>
    </source>
</evidence>
<keyword evidence="2 5" id="KW-0812">Transmembrane</keyword>
<keyword evidence="3 5" id="KW-1133">Transmembrane helix</keyword>
<comment type="subcellular location">
    <subcellularLocation>
        <location evidence="5 6">Cell membrane</location>
        <topology evidence="5 6">Multi-pass membrane protein</topology>
    </subcellularLocation>
    <subcellularLocation>
        <location evidence="1">Membrane</location>
        <topology evidence="1">Multi-pass membrane protein</topology>
    </subcellularLocation>
</comment>
<dbReference type="GO" id="GO:0009060">
    <property type="term" value="P:aerobic respiration"/>
    <property type="evidence" value="ECO:0007669"/>
    <property type="project" value="TreeGrafter"/>
</dbReference>
<keyword evidence="5 6" id="KW-0520">NAD</keyword>